<dbReference type="PANTHER" id="PTHR35566:SF1">
    <property type="entry name" value="TYPE VI SECRETION SYSTEM BASEPLATE COMPONENT TSSK1"/>
    <property type="match status" value="1"/>
</dbReference>
<sequence length="439" mass="48463">MTLVSKPLWSEGMLVRPQHFQQHDRWFEHVMEGRFFALGVYGWGLRHLALSTPLLPLGKVAVEAVAAILPDGTVIDTETGIAIEPRAVPPTLSNATVKLAVGLRRRDGTGDPGPHGRYRRTEQVVRDETAPERQPVGVEVAELAVRLLFEGEPEDGLVTLPIARIRETDASGAVVLDEHYIPPCLTIRVSPRLVRIVNEIRSLLHSRGEALATLGTGGTESAHLVDLMVLAIVNGQEAVFDHFATLPGLHPEQVYRASVTLAGMLSTFSASRRHKADIPPYDHLDLDRPFRQVLDELRQLLAIVIERNAVGLPLQDRGHGISLSTIGDRTLFQDARFVLIAMASVPPEILRSQLPISTKVGSVETIRDLVNLQLPGIPLQALPVAPRELPFMQRAVYFELDQGVELWRSLTRSAAIALHVSGEYPDLRLELWAIRGQRP</sequence>
<dbReference type="PANTHER" id="PTHR35566">
    <property type="entry name" value="BLR3599 PROTEIN"/>
    <property type="match status" value="1"/>
</dbReference>
<organism evidence="1 2">
    <name type="scientific">Methylobacterium persicinum</name>
    <dbReference type="NCBI Taxonomy" id="374426"/>
    <lineage>
        <taxon>Bacteria</taxon>
        <taxon>Pseudomonadati</taxon>
        <taxon>Pseudomonadota</taxon>
        <taxon>Alphaproteobacteria</taxon>
        <taxon>Hyphomicrobiales</taxon>
        <taxon>Methylobacteriaceae</taxon>
        <taxon>Methylobacterium</taxon>
    </lineage>
</organism>
<proteinExistence type="predicted"/>
<gene>
    <name evidence="1" type="ORF">QO016_002470</name>
</gene>
<dbReference type="NCBIfam" id="TIGR03353">
    <property type="entry name" value="VI_chp_4"/>
    <property type="match status" value="1"/>
</dbReference>
<dbReference type="Pfam" id="PF05936">
    <property type="entry name" value="T6SS_VasE"/>
    <property type="match status" value="1"/>
</dbReference>
<protein>
    <submittedName>
        <fullName evidence="1">Type VI secretion system protein ImpJ</fullName>
    </submittedName>
</protein>
<dbReference type="InterPro" id="IPR010263">
    <property type="entry name" value="T6SS_TssK"/>
</dbReference>
<evidence type="ECO:0000313" key="1">
    <source>
        <dbReference type="EMBL" id="MDQ0442973.1"/>
    </source>
</evidence>
<evidence type="ECO:0000313" key="2">
    <source>
        <dbReference type="Proteomes" id="UP001236369"/>
    </source>
</evidence>
<dbReference type="EMBL" id="JAUSVV010000004">
    <property type="protein sequence ID" value="MDQ0442973.1"/>
    <property type="molecule type" value="Genomic_DNA"/>
</dbReference>
<dbReference type="RefSeq" id="WP_238252626.1">
    <property type="nucleotide sequence ID" value="NZ_BPQX01000056.1"/>
</dbReference>
<keyword evidence="2" id="KW-1185">Reference proteome</keyword>
<accession>A0ABU0HKY0</accession>
<reference evidence="1 2" key="1">
    <citation type="submission" date="2023-07" db="EMBL/GenBank/DDBJ databases">
        <title>Genomic Encyclopedia of Type Strains, Phase IV (KMG-IV): sequencing the most valuable type-strain genomes for metagenomic binning, comparative biology and taxonomic classification.</title>
        <authorList>
            <person name="Goeker M."/>
        </authorList>
    </citation>
    <scope>NUCLEOTIDE SEQUENCE [LARGE SCALE GENOMIC DNA]</scope>
    <source>
        <strain evidence="1 2">DSM 19562</strain>
    </source>
</reference>
<comment type="caution">
    <text evidence="1">The sequence shown here is derived from an EMBL/GenBank/DDBJ whole genome shotgun (WGS) entry which is preliminary data.</text>
</comment>
<name>A0ABU0HKY0_9HYPH</name>
<dbReference type="Proteomes" id="UP001236369">
    <property type="component" value="Unassembled WGS sequence"/>
</dbReference>